<evidence type="ECO:0000313" key="2">
    <source>
        <dbReference type="EMBL" id="CAE0189651.1"/>
    </source>
</evidence>
<reference evidence="2" key="1">
    <citation type="submission" date="2021-01" db="EMBL/GenBank/DDBJ databases">
        <authorList>
            <person name="Corre E."/>
            <person name="Pelletier E."/>
            <person name="Niang G."/>
            <person name="Scheremetjew M."/>
            <person name="Finn R."/>
            <person name="Kale V."/>
            <person name="Holt S."/>
            <person name="Cochrane G."/>
            <person name="Meng A."/>
            <person name="Brown T."/>
            <person name="Cohen L."/>
        </authorList>
    </citation>
    <scope>NUCLEOTIDE SEQUENCE</scope>
    <source>
        <strain evidence="2">RCC1871</strain>
    </source>
</reference>
<dbReference type="AlphaFoldDB" id="A0A7S3C941"/>
<proteinExistence type="predicted"/>
<organism evidence="2">
    <name type="scientific">Chloropicon roscoffensis</name>
    <dbReference type="NCBI Taxonomy" id="1461544"/>
    <lineage>
        <taxon>Eukaryota</taxon>
        <taxon>Viridiplantae</taxon>
        <taxon>Chlorophyta</taxon>
        <taxon>Chloropicophyceae</taxon>
        <taxon>Chloropicales</taxon>
        <taxon>Chloropicaceae</taxon>
        <taxon>Chloropicon</taxon>
    </lineage>
</organism>
<evidence type="ECO:0000313" key="4">
    <source>
        <dbReference type="Proteomes" id="UP001472866"/>
    </source>
</evidence>
<dbReference type="EMBL" id="CP151509">
    <property type="protein sequence ID" value="WZN64376.1"/>
    <property type="molecule type" value="Genomic_DNA"/>
</dbReference>
<feature type="compositionally biased region" description="Basic and acidic residues" evidence="1">
    <location>
        <begin position="61"/>
        <end position="72"/>
    </location>
</feature>
<sequence length="128" mass="14279">MGSSGRDDASKPAFNLSKLKAKLVGLRAARQQHASVATTTVTDDLGGLGAQAQAQKMQLKSSDHKREVDQKHAANRKRTKPDTPPQVKFLHSKFRQVFQPFSKNKEKYSHRNATKTTANKHVSKQEEQ</sequence>
<protein>
    <submittedName>
        <fullName evidence="2">Uncharacterized protein</fullName>
    </submittedName>
</protein>
<accession>A0A7S3C941</accession>
<reference evidence="3 4" key="2">
    <citation type="submission" date="2024-03" db="EMBL/GenBank/DDBJ databases">
        <title>Complete genome sequence of the green alga Chloropicon roscoffensis RCC1871.</title>
        <authorList>
            <person name="Lemieux C."/>
            <person name="Pombert J.-F."/>
            <person name="Otis C."/>
            <person name="Turmel M."/>
        </authorList>
    </citation>
    <scope>NUCLEOTIDE SEQUENCE [LARGE SCALE GENOMIC DNA]</scope>
    <source>
        <strain evidence="3 4">RCC1871</strain>
    </source>
</reference>
<feature type="region of interest" description="Disordered" evidence="1">
    <location>
        <begin position="49"/>
        <end position="128"/>
    </location>
</feature>
<evidence type="ECO:0000256" key="1">
    <source>
        <dbReference type="SAM" id="MobiDB-lite"/>
    </source>
</evidence>
<dbReference type="Proteomes" id="UP001472866">
    <property type="component" value="Chromosome 09"/>
</dbReference>
<name>A0A7S3C941_9CHLO</name>
<gene>
    <name evidence="2" type="ORF">CROS1456_LOCUS2740</name>
    <name evidence="3" type="ORF">HKI87_09g59320</name>
</gene>
<evidence type="ECO:0000313" key="3">
    <source>
        <dbReference type="EMBL" id="WZN64376.1"/>
    </source>
</evidence>
<dbReference type="EMBL" id="HBHZ01003565">
    <property type="protein sequence ID" value="CAE0189651.1"/>
    <property type="molecule type" value="Transcribed_RNA"/>
</dbReference>
<keyword evidence="4" id="KW-1185">Reference proteome</keyword>